<evidence type="ECO:0000256" key="11">
    <source>
        <dbReference type="ARBA" id="ARBA00032474"/>
    </source>
</evidence>
<comment type="catalytic activity">
    <reaction evidence="12">
        <text>2 [molybdopterin-synthase sulfur-carrier protein]-C-terminal-Gly-aminoethanethioate + cyclic pyranopterin phosphate + H2O = molybdopterin + 2 [molybdopterin-synthase sulfur-carrier protein]-C-terminal Gly-Gly + 2 H(+)</text>
        <dbReference type="Rhea" id="RHEA:26333"/>
        <dbReference type="Rhea" id="RHEA-COMP:12202"/>
        <dbReference type="Rhea" id="RHEA-COMP:19907"/>
        <dbReference type="ChEBI" id="CHEBI:15377"/>
        <dbReference type="ChEBI" id="CHEBI:15378"/>
        <dbReference type="ChEBI" id="CHEBI:58698"/>
        <dbReference type="ChEBI" id="CHEBI:59648"/>
        <dbReference type="ChEBI" id="CHEBI:90778"/>
        <dbReference type="ChEBI" id="CHEBI:232372"/>
        <dbReference type="EC" id="2.8.1.12"/>
    </reaction>
</comment>
<name>A0A7X0NJ97_9GAMM</name>
<evidence type="ECO:0000256" key="1">
    <source>
        <dbReference type="ARBA" id="ARBA00005046"/>
    </source>
</evidence>
<gene>
    <name evidence="13" type="ORF">HNQ55_003015</name>
</gene>
<evidence type="ECO:0000256" key="4">
    <source>
        <dbReference type="ARBA" id="ARBA00013858"/>
    </source>
</evidence>
<dbReference type="Proteomes" id="UP000537141">
    <property type="component" value="Unassembled WGS sequence"/>
</dbReference>
<dbReference type="GO" id="GO:0030366">
    <property type="term" value="F:molybdopterin synthase activity"/>
    <property type="evidence" value="ECO:0007669"/>
    <property type="project" value="UniProtKB-EC"/>
</dbReference>
<dbReference type="NCBIfam" id="NF007959">
    <property type="entry name" value="PRK10678.1"/>
    <property type="match status" value="1"/>
</dbReference>
<evidence type="ECO:0000256" key="12">
    <source>
        <dbReference type="ARBA" id="ARBA00049878"/>
    </source>
</evidence>
<comment type="subunit">
    <text evidence="7">Heterotetramer of 2 MoaD subunits and 2 MoaE subunits. Also stable as homodimer. The enzyme changes between these two forms during catalysis.</text>
</comment>
<comment type="similarity">
    <text evidence="2">Belongs to the MoaE family.</text>
</comment>
<evidence type="ECO:0000256" key="10">
    <source>
        <dbReference type="ARBA" id="ARBA00030781"/>
    </source>
</evidence>
<dbReference type="InterPro" id="IPR036563">
    <property type="entry name" value="MoaE_sf"/>
</dbReference>
<keyword evidence="6" id="KW-0501">Molybdenum cofactor biosynthesis</keyword>
<proteinExistence type="inferred from homology"/>
<dbReference type="SUPFAM" id="SSF54690">
    <property type="entry name" value="Molybdopterin synthase subunit MoaE"/>
    <property type="match status" value="1"/>
</dbReference>
<protein>
    <recommendedName>
        <fullName evidence="4">Molybdopterin synthase catalytic subunit</fullName>
        <ecNumber evidence="3">2.8.1.12</ecNumber>
    </recommendedName>
    <alternativeName>
        <fullName evidence="10">MPT synthase subunit 2</fullName>
    </alternativeName>
    <alternativeName>
        <fullName evidence="8">Molybdenum cofactor biosynthesis protein E</fullName>
    </alternativeName>
    <alternativeName>
        <fullName evidence="9">Molybdopterin-converting factor large subunit</fullName>
    </alternativeName>
    <alternativeName>
        <fullName evidence="11">Molybdopterin-converting factor subunit 2</fullName>
    </alternativeName>
</protein>
<dbReference type="AlphaFoldDB" id="A0A7X0NJ97"/>
<comment type="caution">
    <text evidence="13">The sequence shown here is derived from an EMBL/GenBank/DDBJ whole genome shotgun (WGS) entry which is preliminary data.</text>
</comment>
<evidence type="ECO:0000256" key="2">
    <source>
        <dbReference type="ARBA" id="ARBA00005426"/>
    </source>
</evidence>
<dbReference type="RefSeq" id="WP_184425643.1">
    <property type="nucleotide sequence ID" value="NZ_AP027362.1"/>
</dbReference>
<reference evidence="13 14" key="1">
    <citation type="submission" date="2020-08" db="EMBL/GenBank/DDBJ databases">
        <title>Genomic Encyclopedia of Type Strains, Phase IV (KMG-IV): sequencing the most valuable type-strain genomes for metagenomic binning, comparative biology and taxonomic classification.</title>
        <authorList>
            <person name="Goeker M."/>
        </authorList>
    </citation>
    <scope>NUCLEOTIDE SEQUENCE [LARGE SCALE GENOMIC DNA]</scope>
    <source>
        <strain evidence="13 14">DSM 26287</strain>
    </source>
</reference>
<dbReference type="GO" id="GO:0006777">
    <property type="term" value="P:Mo-molybdopterin cofactor biosynthetic process"/>
    <property type="evidence" value="ECO:0007669"/>
    <property type="project" value="UniProtKB-KW"/>
</dbReference>
<evidence type="ECO:0000256" key="8">
    <source>
        <dbReference type="ARBA" id="ARBA00029745"/>
    </source>
</evidence>
<dbReference type="FunFam" id="3.90.1170.40:FF:000001">
    <property type="entry name" value="Molybdopterin synthase catalytic subunit MoaE"/>
    <property type="match status" value="1"/>
</dbReference>
<evidence type="ECO:0000256" key="7">
    <source>
        <dbReference type="ARBA" id="ARBA00026066"/>
    </source>
</evidence>
<dbReference type="EMBL" id="JACHHU010000030">
    <property type="protein sequence ID" value="MBB6544482.1"/>
    <property type="molecule type" value="Genomic_DNA"/>
</dbReference>
<dbReference type="CDD" id="cd00756">
    <property type="entry name" value="MoaE"/>
    <property type="match status" value="1"/>
</dbReference>
<evidence type="ECO:0000256" key="3">
    <source>
        <dbReference type="ARBA" id="ARBA00011950"/>
    </source>
</evidence>
<evidence type="ECO:0000313" key="13">
    <source>
        <dbReference type="EMBL" id="MBB6544482.1"/>
    </source>
</evidence>
<dbReference type="PANTHER" id="PTHR23404">
    <property type="entry name" value="MOLYBDOPTERIN SYNTHASE RELATED"/>
    <property type="match status" value="1"/>
</dbReference>
<keyword evidence="5 13" id="KW-0808">Transferase</keyword>
<dbReference type="Gene3D" id="3.90.1170.40">
    <property type="entry name" value="Molybdopterin biosynthesis MoaE subunit"/>
    <property type="match status" value="1"/>
</dbReference>
<evidence type="ECO:0000256" key="6">
    <source>
        <dbReference type="ARBA" id="ARBA00023150"/>
    </source>
</evidence>
<accession>A0A7X0NJ97</accession>
<comment type="pathway">
    <text evidence="1">Cofactor biosynthesis; molybdopterin biosynthesis.</text>
</comment>
<evidence type="ECO:0000256" key="5">
    <source>
        <dbReference type="ARBA" id="ARBA00022679"/>
    </source>
</evidence>
<evidence type="ECO:0000256" key="9">
    <source>
        <dbReference type="ARBA" id="ARBA00030407"/>
    </source>
</evidence>
<dbReference type="InterPro" id="IPR003448">
    <property type="entry name" value="Mopterin_biosynth_MoaE"/>
</dbReference>
<evidence type="ECO:0000313" key="14">
    <source>
        <dbReference type="Proteomes" id="UP000537141"/>
    </source>
</evidence>
<organism evidence="13 14">
    <name type="scientific">Thalassotalea piscium</name>
    <dbReference type="NCBI Taxonomy" id="1230533"/>
    <lineage>
        <taxon>Bacteria</taxon>
        <taxon>Pseudomonadati</taxon>
        <taxon>Pseudomonadota</taxon>
        <taxon>Gammaproteobacteria</taxon>
        <taxon>Alteromonadales</taxon>
        <taxon>Colwelliaceae</taxon>
        <taxon>Thalassotalea</taxon>
    </lineage>
</organism>
<keyword evidence="14" id="KW-1185">Reference proteome</keyword>
<dbReference type="UniPathway" id="UPA00344"/>
<dbReference type="EC" id="2.8.1.12" evidence="3"/>
<sequence length="149" mass="17213">MISVQQKDFNVGDEYHALIQDARSEGAVVTFVGLVRDVNQGNSVKELTLEHYPGMTEKSLKSIVQQAKQRWDLGKVRVIHRVGQLALSDQIVFVGVTSRHREVAFEACQFIMDYLKNQAPFWKKESTEQGDKWVDFNDKDQQAMLRWQE</sequence>
<dbReference type="Pfam" id="PF02391">
    <property type="entry name" value="MoaE"/>
    <property type="match status" value="1"/>
</dbReference>